<feature type="domain" description="Polysaccharide chain length determinant N-terminal" evidence="9">
    <location>
        <begin position="32"/>
        <end position="111"/>
    </location>
</feature>
<feature type="domain" description="Tyrosine-protein kinase G-rich" evidence="10">
    <location>
        <begin position="397"/>
        <end position="448"/>
    </location>
</feature>
<keyword evidence="2" id="KW-1003">Cell membrane</keyword>
<evidence type="ECO:0000259" key="9">
    <source>
        <dbReference type="Pfam" id="PF02706"/>
    </source>
</evidence>
<feature type="non-terminal residue" evidence="11">
    <location>
        <position position="470"/>
    </location>
</feature>
<evidence type="ECO:0000313" key="11">
    <source>
        <dbReference type="EMBL" id="KKL28317.1"/>
    </source>
</evidence>
<evidence type="ECO:0000256" key="3">
    <source>
        <dbReference type="ARBA" id="ARBA00022692"/>
    </source>
</evidence>
<feature type="coiled-coil region" evidence="6">
    <location>
        <begin position="285"/>
        <end position="373"/>
    </location>
</feature>
<comment type="caution">
    <text evidence="11">The sequence shown here is derived from an EMBL/GenBank/DDBJ whole genome shotgun (WGS) entry which is preliminary data.</text>
</comment>
<evidence type="ECO:0000256" key="6">
    <source>
        <dbReference type="SAM" id="Coils"/>
    </source>
</evidence>
<keyword evidence="4 8" id="KW-1133">Transmembrane helix</keyword>
<evidence type="ECO:0000256" key="2">
    <source>
        <dbReference type="ARBA" id="ARBA00022475"/>
    </source>
</evidence>
<keyword evidence="5 8" id="KW-0472">Membrane</keyword>
<dbReference type="PANTHER" id="PTHR32309:SF31">
    <property type="entry name" value="CAPSULAR EXOPOLYSACCHARIDE FAMILY"/>
    <property type="match status" value="1"/>
</dbReference>
<dbReference type="InterPro" id="IPR050445">
    <property type="entry name" value="Bact_polysacc_biosynth/exp"/>
</dbReference>
<comment type="subcellular location">
    <subcellularLocation>
        <location evidence="1">Cell membrane</location>
        <topology evidence="1">Multi-pass membrane protein</topology>
    </subcellularLocation>
</comment>
<evidence type="ECO:0000256" key="4">
    <source>
        <dbReference type="ARBA" id="ARBA00022989"/>
    </source>
</evidence>
<dbReference type="EMBL" id="LAZR01035138">
    <property type="protein sequence ID" value="KKL28317.1"/>
    <property type="molecule type" value="Genomic_DNA"/>
</dbReference>
<keyword evidence="6" id="KW-0175">Coiled coil</keyword>
<proteinExistence type="predicted"/>
<evidence type="ECO:0000259" key="10">
    <source>
        <dbReference type="Pfam" id="PF13807"/>
    </source>
</evidence>
<sequence>MTRLPTENEMSEEYAAGDVPSLQPEVPRPGMLQIAWRRRWIVLASVVLCLAGALTYLVKATPIFSSTARLYVEQSGPDIFGYDEGVMTQSKNYLYTQVELVTSTPILAAVAERPEIQRLKSLEGATNFVGFLKLSVDVTVGKKDDIISVAFESPHAEEAAQIVNAVVDAYITYHSQTKSTTAAEVLKILQVEKTKREEKLDGQLKQMLDFRRQHGEIAFDAEGGSTVFQRMTKLADALTDVQIELVNAKAAHDAAKRMLSDPAMIRQLVQMDRSQGVFVSVYSEEDRLQAELEQAGDLLRALQKRCTAEHEAVKAARQQIDRLTKRLREKEQQYADAYLLLLVQRETSAENRQQQLQQELEKQKKVAADLNIRTAEFAMMQSALRRTERLCEIIDSRIKELNVTENTGAMNITILEVARVEEDPVKPQKARIMAMAMVVGLMLGGGGHCCGTGPTSGCVRSRRSSPAWVR</sequence>
<reference evidence="11" key="1">
    <citation type="journal article" date="2015" name="Nature">
        <title>Complex archaea that bridge the gap between prokaryotes and eukaryotes.</title>
        <authorList>
            <person name="Spang A."/>
            <person name="Saw J.H."/>
            <person name="Jorgensen S.L."/>
            <person name="Zaremba-Niedzwiedzka K."/>
            <person name="Martijn J."/>
            <person name="Lind A.E."/>
            <person name="van Eijk R."/>
            <person name="Schleper C."/>
            <person name="Guy L."/>
            <person name="Ettema T.J."/>
        </authorList>
    </citation>
    <scope>NUCLEOTIDE SEQUENCE</scope>
</reference>
<evidence type="ECO:0000256" key="7">
    <source>
        <dbReference type="SAM" id="MobiDB-lite"/>
    </source>
</evidence>
<dbReference type="InterPro" id="IPR032807">
    <property type="entry name" value="GNVR"/>
</dbReference>
<dbReference type="PANTHER" id="PTHR32309">
    <property type="entry name" value="TYROSINE-PROTEIN KINASE"/>
    <property type="match status" value="1"/>
</dbReference>
<feature type="transmembrane region" description="Helical" evidence="8">
    <location>
        <begin position="40"/>
        <end position="58"/>
    </location>
</feature>
<feature type="region of interest" description="Disordered" evidence="7">
    <location>
        <begin position="1"/>
        <end position="22"/>
    </location>
</feature>
<evidence type="ECO:0000256" key="8">
    <source>
        <dbReference type="SAM" id="Phobius"/>
    </source>
</evidence>
<name>A0A0F9CPI0_9ZZZZ</name>
<dbReference type="InterPro" id="IPR003856">
    <property type="entry name" value="LPS_length_determ_N"/>
</dbReference>
<dbReference type="AlphaFoldDB" id="A0A0F9CPI0"/>
<dbReference type="GO" id="GO:0005886">
    <property type="term" value="C:plasma membrane"/>
    <property type="evidence" value="ECO:0007669"/>
    <property type="project" value="UniProtKB-SubCell"/>
</dbReference>
<accession>A0A0F9CPI0</accession>
<evidence type="ECO:0000256" key="5">
    <source>
        <dbReference type="ARBA" id="ARBA00023136"/>
    </source>
</evidence>
<gene>
    <name evidence="11" type="ORF">LCGC14_2376360</name>
</gene>
<dbReference type="Pfam" id="PF13807">
    <property type="entry name" value="GNVR"/>
    <property type="match status" value="1"/>
</dbReference>
<organism evidence="11">
    <name type="scientific">marine sediment metagenome</name>
    <dbReference type="NCBI Taxonomy" id="412755"/>
    <lineage>
        <taxon>unclassified sequences</taxon>
        <taxon>metagenomes</taxon>
        <taxon>ecological metagenomes</taxon>
    </lineage>
</organism>
<evidence type="ECO:0008006" key="12">
    <source>
        <dbReference type="Google" id="ProtNLM"/>
    </source>
</evidence>
<protein>
    <recommendedName>
        <fullName evidence="12">Polysaccharide chain length determinant N-terminal domain-containing protein</fullName>
    </recommendedName>
</protein>
<evidence type="ECO:0000256" key="1">
    <source>
        <dbReference type="ARBA" id="ARBA00004651"/>
    </source>
</evidence>
<dbReference type="Pfam" id="PF02706">
    <property type="entry name" value="Wzz"/>
    <property type="match status" value="1"/>
</dbReference>
<keyword evidence="3 8" id="KW-0812">Transmembrane</keyword>